<dbReference type="PROSITE" id="PS51379">
    <property type="entry name" value="4FE4S_FER_2"/>
    <property type="match status" value="1"/>
</dbReference>
<proteinExistence type="predicted"/>
<keyword evidence="2 8" id="KW-0813">Transport</keyword>
<keyword evidence="6 8" id="KW-0411">Iron-sulfur</keyword>
<dbReference type="InterPro" id="IPR017896">
    <property type="entry name" value="4Fe4S_Fe-S-bd"/>
</dbReference>
<evidence type="ECO:0000256" key="2">
    <source>
        <dbReference type="ARBA" id="ARBA00022448"/>
    </source>
</evidence>
<comment type="function">
    <text evidence="8">Ferredoxins are iron-sulfur proteins that transfer electrons in a wide variety of metabolic reactions.</text>
</comment>
<evidence type="ECO:0000256" key="7">
    <source>
        <dbReference type="ARBA" id="ARBA00023291"/>
    </source>
</evidence>
<evidence type="ECO:0000256" key="6">
    <source>
        <dbReference type="ARBA" id="ARBA00023014"/>
    </source>
</evidence>
<dbReference type="Proteomes" id="UP000317982">
    <property type="component" value="Unassembled WGS sequence"/>
</dbReference>
<gene>
    <name evidence="10" type="ORF">FL583_19125</name>
</gene>
<dbReference type="PRINTS" id="PR00352">
    <property type="entry name" value="3FE4SFRDOXIN"/>
</dbReference>
<evidence type="ECO:0000256" key="4">
    <source>
        <dbReference type="ARBA" id="ARBA00022982"/>
    </source>
</evidence>
<reference evidence="10 11" key="1">
    <citation type="submission" date="2019-07" db="EMBL/GenBank/DDBJ databases">
        <title>Cryptosporangium phraense sp. nov., isolated from plant litter.</title>
        <authorList>
            <person name="Suriyachadkun C."/>
        </authorList>
    </citation>
    <scope>NUCLEOTIDE SEQUENCE [LARGE SCALE GENOMIC DNA]</scope>
    <source>
        <strain evidence="10 11">A-T 5661</strain>
    </source>
</reference>
<dbReference type="GO" id="GO:0051538">
    <property type="term" value="F:3 iron, 4 sulfur cluster binding"/>
    <property type="evidence" value="ECO:0007669"/>
    <property type="project" value="UniProtKB-KW"/>
</dbReference>
<keyword evidence="11" id="KW-1185">Reference proteome</keyword>
<evidence type="ECO:0000256" key="8">
    <source>
        <dbReference type="RuleBase" id="RU368020"/>
    </source>
</evidence>
<dbReference type="InterPro" id="IPR001080">
    <property type="entry name" value="3Fe4S_ferredoxin"/>
</dbReference>
<comment type="cofactor">
    <cofactor evidence="1">
        <name>[3Fe-4S] cluster</name>
        <dbReference type="ChEBI" id="CHEBI:21137"/>
    </cofactor>
</comment>
<dbReference type="SUPFAM" id="SSF54862">
    <property type="entry name" value="4Fe-4S ferredoxins"/>
    <property type="match status" value="1"/>
</dbReference>
<dbReference type="InterPro" id="IPR051269">
    <property type="entry name" value="Fe-S_cluster_ET"/>
</dbReference>
<evidence type="ECO:0000259" key="9">
    <source>
        <dbReference type="PROSITE" id="PS51379"/>
    </source>
</evidence>
<keyword evidence="5 8" id="KW-0408">Iron</keyword>
<keyword evidence="3 8" id="KW-0479">Metal-binding</keyword>
<dbReference type="EMBL" id="VIRS01000013">
    <property type="protein sequence ID" value="TQS43497.1"/>
    <property type="molecule type" value="Genomic_DNA"/>
</dbReference>
<dbReference type="Pfam" id="PF13459">
    <property type="entry name" value="Fer4_15"/>
    <property type="match status" value="1"/>
</dbReference>
<dbReference type="PANTHER" id="PTHR36923:SF3">
    <property type="entry name" value="FERREDOXIN"/>
    <property type="match status" value="1"/>
</dbReference>
<keyword evidence="7" id="KW-0003">3Fe-4S</keyword>
<evidence type="ECO:0000313" key="11">
    <source>
        <dbReference type="Proteomes" id="UP000317982"/>
    </source>
</evidence>
<dbReference type="InParanoid" id="A0A545AQ79"/>
<comment type="caution">
    <text evidence="10">The sequence shown here is derived from an EMBL/GenBank/DDBJ whole genome shotgun (WGS) entry which is preliminary data.</text>
</comment>
<feature type="domain" description="4Fe-4S ferredoxin-type" evidence="9">
    <location>
        <begin position="2"/>
        <end position="30"/>
    </location>
</feature>
<sequence>MMRITADRDKCIGLGLCEAEAPGYFAVDDDGLVVLLADDVDAGHADAVRAAVAACPTLALRLADG</sequence>
<evidence type="ECO:0000256" key="3">
    <source>
        <dbReference type="ARBA" id="ARBA00022723"/>
    </source>
</evidence>
<organism evidence="10 11">
    <name type="scientific">Cryptosporangium phraense</name>
    <dbReference type="NCBI Taxonomy" id="2593070"/>
    <lineage>
        <taxon>Bacteria</taxon>
        <taxon>Bacillati</taxon>
        <taxon>Actinomycetota</taxon>
        <taxon>Actinomycetes</taxon>
        <taxon>Cryptosporangiales</taxon>
        <taxon>Cryptosporangiaceae</taxon>
        <taxon>Cryptosporangium</taxon>
    </lineage>
</organism>
<evidence type="ECO:0000256" key="1">
    <source>
        <dbReference type="ARBA" id="ARBA00001927"/>
    </source>
</evidence>
<evidence type="ECO:0000313" key="10">
    <source>
        <dbReference type="EMBL" id="TQS43497.1"/>
    </source>
</evidence>
<dbReference type="Gene3D" id="3.30.70.20">
    <property type="match status" value="1"/>
</dbReference>
<dbReference type="GO" id="GO:0009055">
    <property type="term" value="F:electron transfer activity"/>
    <property type="evidence" value="ECO:0007669"/>
    <property type="project" value="UniProtKB-UniRule"/>
</dbReference>
<name>A0A545AQ79_9ACTN</name>
<evidence type="ECO:0000256" key="5">
    <source>
        <dbReference type="ARBA" id="ARBA00023004"/>
    </source>
</evidence>
<dbReference type="GO" id="GO:0005506">
    <property type="term" value="F:iron ion binding"/>
    <property type="evidence" value="ECO:0007669"/>
    <property type="project" value="UniProtKB-UniRule"/>
</dbReference>
<accession>A0A545AQ79</accession>
<dbReference type="PANTHER" id="PTHR36923">
    <property type="entry name" value="FERREDOXIN"/>
    <property type="match status" value="1"/>
</dbReference>
<keyword evidence="4 8" id="KW-0249">Electron transport</keyword>
<protein>
    <recommendedName>
        <fullName evidence="8">Ferredoxin</fullName>
    </recommendedName>
</protein>
<dbReference type="AlphaFoldDB" id="A0A545AQ79"/>